<sequence>MPGNGSALPNASRPVPGGDAARPVPSWPASTLACVLIFTIVVDVLGNLLVILSVYRNKKLRNAEAGTTTEQPLRFCRWQWSAATSLRWKEALSRPGTRGTLWTQKLHCLLFCVTGAALSGMCKYR</sequence>
<keyword evidence="2" id="KW-0472">Membrane</keyword>
<protein>
    <submittedName>
        <fullName evidence="3">Uncharacterized protein</fullName>
    </submittedName>
</protein>
<keyword evidence="2" id="KW-0812">Transmembrane</keyword>
<evidence type="ECO:0000256" key="1">
    <source>
        <dbReference type="SAM" id="MobiDB-lite"/>
    </source>
</evidence>
<feature type="region of interest" description="Disordered" evidence="1">
    <location>
        <begin position="1"/>
        <end position="20"/>
    </location>
</feature>
<comment type="caution">
    <text evidence="3">The sequence shown here is derived from an EMBL/GenBank/DDBJ whole genome shotgun (WGS) entry which is preliminary data.</text>
</comment>
<proteinExistence type="predicted"/>
<feature type="transmembrane region" description="Helical" evidence="2">
    <location>
        <begin position="29"/>
        <end position="52"/>
    </location>
</feature>
<dbReference type="EMBL" id="JASSZA010000003">
    <property type="protein sequence ID" value="KAK2114929.1"/>
    <property type="molecule type" value="Genomic_DNA"/>
</dbReference>
<reference evidence="3 4" key="1">
    <citation type="submission" date="2023-05" db="EMBL/GenBank/DDBJ databases">
        <title>B98-5 Cell Line De Novo Hybrid Assembly: An Optical Mapping Approach.</title>
        <authorList>
            <person name="Kananen K."/>
            <person name="Auerbach J.A."/>
            <person name="Kautto E."/>
            <person name="Blachly J.S."/>
        </authorList>
    </citation>
    <scope>NUCLEOTIDE SEQUENCE [LARGE SCALE GENOMIC DNA]</scope>
    <source>
        <strain evidence="3">B95-8</strain>
        <tissue evidence="3">Cell line</tissue>
    </source>
</reference>
<dbReference type="Proteomes" id="UP001266305">
    <property type="component" value="Unassembled WGS sequence"/>
</dbReference>
<evidence type="ECO:0000313" key="3">
    <source>
        <dbReference type="EMBL" id="KAK2114929.1"/>
    </source>
</evidence>
<accession>A0ABQ9VZW3</accession>
<evidence type="ECO:0000313" key="4">
    <source>
        <dbReference type="Proteomes" id="UP001266305"/>
    </source>
</evidence>
<organism evidence="3 4">
    <name type="scientific">Saguinus oedipus</name>
    <name type="common">Cotton-top tamarin</name>
    <name type="synonym">Oedipomidas oedipus</name>
    <dbReference type="NCBI Taxonomy" id="9490"/>
    <lineage>
        <taxon>Eukaryota</taxon>
        <taxon>Metazoa</taxon>
        <taxon>Chordata</taxon>
        <taxon>Craniata</taxon>
        <taxon>Vertebrata</taxon>
        <taxon>Euteleostomi</taxon>
        <taxon>Mammalia</taxon>
        <taxon>Eutheria</taxon>
        <taxon>Euarchontoglires</taxon>
        <taxon>Primates</taxon>
        <taxon>Haplorrhini</taxon>
        <taxon>Platyrrhini</taxon>
        <taxon>Cebidae</taxon>
        <taxon>Callitrichinae</taxon>
        <taxon>Saguinus</taxon>
    </lineage>
</organism>
<evidence type="ECO:0000256" key="2">
    <source>
        <dbReference type="SAM" id="Phobius"/>
    </source>
</evidence>
<keyword evidence="2" id="KW-1133">Transmembrane helix</keyword>
<name>A0ABQ9VZW3_SAGOE</name>
<gene>
    <name evidence="3" type="ORF">P7K49_005554</name>
</gene>
<keyword evidence="4" id="KW-1185">Reference proteome</keyword>